<evidence type="ECO:0000259" key="2">
    <source>
        <dbReference type="PROSITE" id="PS50041"/>
    </source>
</evidence>
<gene>
    <name evidence="4" type="primary">LOC117570659</name>
</gene>
<proteinExistence type="predicted"/>
<evidence type="ECO:0000256" key="1">
    <source>
        <dbReference type="SAM" id="SignalP"/>
    </source>
</evidence>
<protein>
    <submittedName>
        <fullName evidence="4">Uncharacterized protein LOC117570659</fullName>
    </submittedName>
</protein>
<feature type="chain" id="PRO_5028313305" evidence="1">
    <location>
        <begin position="19"/>
        <end position="171"/>
    </location>
</feature>
<dbReference type="AlphaFoldDB" id="A0A6P8WX68"/>
<dbReference type="OrthoDB" id="7882608at2759"/>
<dbReference type="SMART" id="SM00034">
    <property type="entry name" value="CLECT"/>
    <property type="match status" value="1"/>
</dbReference>
<evidence type="ECO:0000313" key="4">
    <source>
        <dbReference type="RefSeq" id="XP_034108336.1"/>
    </source>
</evidence>
<name>A0A6P8WX68_DROAB</name>
<dbReference type="CDD" id="cd00037">
    <property type="entry name" value="CLECT"/>
    <property type="match status" value="1"/>
</dbReference>
<sequence>MNLQVCLYIIVLIYVREGDTGGACHYFSENKLDWFDALFACQKKKLCLANFDTKEAFDDLPRKFNITDEYWIGLNGYEKNVLRYVSNNEGVKYMPPEATINVEQPCIFLKPIFQGKLTFESDYCLRRRRYVCSSAVICNGVATNSTYKDKYSTELPCDMSDIVKDVIGIPK</sequence>
<keyword evidence="1" id="KW-0732">Signal</keyword>
<accession>A0A6P8WX68</accession>
<dbReference type="InterPro" id="IPR016186">
    <property type="entry name" value="C-type_lectin-like/link_sf"/>
</dbReference>
<feature type="signal peptide" evidence="1">
    <location>
        <begin position="1"/>
        <end position="18"/>
    </location>
</feature>
<dbReference type="InterPro" id="IPR001304">
    <property type="entry name" value="C-type_lectin-like"/>
</dbReference>
<keyword evidence="3" id="KW-1185">Reference proteome</keyword>
<dbReference type="SUPFAM" id="SSF56436">
    <property type="entry name" value="C-type lectin-like"/>
    <property type="match status" value="1"/>
</dbReference>
<dbReference type="PROSITE" id="PS50041">
    <property type="entry name" value="C_TYPE_LECTIN_2"/>
    <property type="match status" value="1"/>
</dbReference>
<dbReference type="Proteomes" id="UP000515160">
    <property type="component" value="Chromosome 3"/>
</dbReference>
<dbReference type="InterPro" id="IPR016187">
    <property type="entry name" value="CTDL_fold"/>
</dbReference>
<dbReference type="RefSeq" id="XP_034108336.1">
    <property type="nucleotide sequence ID" value="XM_034252445.2"/>
</dbReference>
<dbReference type="GeneID" id="117570659"/>
<reference evidence="4" key="1">
    <citation type="submission" date="2025-08" db="UniProtKB">
        <authorList>
            <consortium name="RefSeq"/>
        </authorList>
    </citation>
    <scope>IDENTIFICATION</scope>
    <source>
        <strain evidence="4">15112-1751.03</strain>
        <tissue evidence="4">Whole Adult</tissue>
    </source>
</reference>
<organism evidence="3 4">
    <name type="scientific">Drosophila albomicans</name>
    <name type="common">Fruit fly</name>
    <dbReference type="NCBI Taxonomy" id="7291"/>
    <lineage>
        <taxon>Eukaryota</taxon>
        <taxon>Metazoa</taxon>
        <taxon>Ecdysozoa</taxon>
        <taxon>Arthropoda</taxon>
        <taxon>Hexapoda</taxon>
        <taxon>Insecta</taxon>
        <taxon>Pterygota</taxon>
        <taxon>Neoptera</taxon>
        <taxon>Endopterygota</taxon>
        <taxon>Diptera</taxon>
        <taxon>Brachycera</taxon>
        <taxon>Muscomorpha</taxon>
        <taxon>Ephydroidea</taxon>
        <taxon>Drosophilidae</taxon>
        <taxon>Drosophila</taxon>
    </lineage>
</organism>
<feature type="domain" description="C-type lectin" evidence="2">
    <location>
        <begin position="20"/>
        <end position="133"/>
    </location>
</feature>
<dbReference type="Gene3D" id="3.10.100.10">
    <property type="entry name" value="Mannose-Binding Protein A, subunit A"/>
    <property type="match status" value="1"/>
</dbReference>
<evidence type="ECO:0000313" key="3">
    <source>
        <dbReference type="Proteomes" id="UP000515160"/>
    </source>
</evidence>